<dbReference type="AlphaFoldDB" id="A0A366HMI0"/>
<keyword evidence="2" id="KW-1185">Reference proteome</keyword>
<protein>
    <submittedName>
        <fullName evidence="1">Uncharacterized protein</fullName>
    </submittedName>
</protein>
<organism evidence="1 2">
    <name type="scientific">Roseimicrobium gellanilyticum</name>
    <dbReference type="NCBI Taxonomy" id="748857"/>
    <lineage>
        <taxon>Bacteria</taxon>
        <taxon>Pseudomonadati</taxon>
        <taxon>Verrucomicrobiota</taxon>
        <taxon>Verrucomicrobiia</taxon>
        <taxon>Verrucomicrobiales</taxon>
        <taxon>Verrucomicrobiaceae</taxon>
        <taxon>Roseimicrobium</taxon>
    </lineage>
</organism>
<comment type="caution">
    <text evidence="1">The sequence shown here is derived from an EMBL/GenBank/DDBJ whole genome shotgun (WGS) entry which is preliminary data.</text>
</comment>
<evidence type="ECO:0000313" key="2">
    <source>
        <dbReference type="Proteomes" id="UP000253426"/>
    </source>
</evidence>
<name>A0A366HMI0_9BACT</name>
<reference evidence="1 2" key="1">
    <citation type="submission" date="2018-06" db="EMBL/GenBank/DDBJ databases">
        <title>Genomic Encyclopedia of Type Strains, Phase IV (KMG-IV): sequencing the most valuable type-strain genomes for metagenomic binning, comparative biology and taxonomic classification.</title>
        <authorList>
            <person name="Goeker M."/>
        </authorList>
    </citation>
    <scope>NUCLEOTIDE SEQUENCE [LARGE SCALE GENOMIC DNA]</scope>
    <source>
        <strain evidence="1 2">DSM 25532</strain>
    </source>
</reference>
<evidence type="ECO:0000313" key="1">
    <source>
        <dbReference type="EMBL" id="RBP44347.1"/>
    </source>
</evidence>
<sequence>MLAKILVWLLNGKTFGVSPVPDQTRILNF</sequence>
<gene>
    <name evidence="1" type="ORF">DES53_104166</name>
</gene>
<dbReference type="EMBL" id="QNRR01000004">
    <property type="protein sequence ID" value="RBP44347.1"/>
    <property type="molecule type" value="Genomic_DNA"/>
</dbReference>
<proteinExistence type="predicted"/>
<dbReference type="Proteomes" id="UP000253426">
    <property type="component" value="Unassembled WGS sequence"/>
</dbReference>
<accession>A0A366HMI0</accession>